<feature type="compositionally biased region" description="Basic and acidic residues" evidence="4">
    <location>
        <begin position="382"/>
        <end position="408"/>
    </location>
</feature>
<feature type="compositionally biased region" description="Low complexity" evidence="4">
    <location>
        <begin position="348"/>
        <end position="357"/>
    </location>
</feature>
<proteinExistence type="predicted"/>
<name>A0ABR1AWA9_POLSC</name>
<dbReference type="Pfam" id="PF00569">
    <property type="entry name" value="ZZ"/>
    <property type="match status" value="1"/>
</dbReference>
<dbReference type="SUPFAM" id="SSF46934">
    <property type="entry name" value="UBA-like"/>
    <property type="match status" value="1"/>
</dbReference>
<feature type="region of interest" description="Disordered" evidence="4">
    <location>
        <begin position="214"/>
        <end position="254"/>
    </location>
</feature>
<dbReference type="Gene3D" id="3.30.60.90">
    <property type="match status" value="1"/>
</dbReference>
<dbReference type="PANTHER" id="PTHR15090">
    <property type="entry name" value="SEQUESTOSOME 1-RELATED"/>
    <property type="match status" value="1"/>
</dbReference>
<keyword evidence="1" id="KW-0479">Metal-binding</keyword>
<keyword evidence="3" id="KW-0862">Zinc</keyword>
<accession>A0ABR1AWA9</accession>
<dbReference type="SUPFAM" id="SSF57850">
    <property type="entry name" value="RING/U-box"/>
    <property type="match status" value="1"/>
</dbReference>
<feature type="region of interest" description="Disordered" evidence="4">
    <location>
        <begin position="382"/>
        <end position="413"/>
    </location>
</feature>
<sequence length="533" mass="59763">MNGTVPFKLFLKSSNSENTEVRRIHILESLSTSFANLCEEIITLFPILKNTSYSVTWKDDEGDEITISSDNELIIALTEMKTDIKKLYINTLGRALQKVEEKSDKEFSVCNVVICDGCDKVIEGNRYKCVLSRDYDLCSSCQSKSVHQDHPTLAIFNKAVCVTDKISVEKIDEDKIEGLRDSVSNGISKLEGILCSTHSKLQHSPEHIKVNISKKKKCEKQDTGPESEESDGGCKRHGKRRYKHGHKHGRKHRTHHLLDEILQSAEKYDKKYHTQNKAGISEGYFNVLSNIGSAIKSFMNPLGIDVDFKVSAPEDKEDSKKKEETEKNKTASTSGQEKTVHFERSENSDSSESTEETLLNEHFSVLGPLDIGFKVSVANDKKKTENNKKNEETSEKHPSTSSKEKSEVSDSTVEQLVYKLGEHRMSVSSEKDDWEKIESNISGNNFVVKHNAIPKANSINSGGDESDKQIPSAPIESGIRVYPTLEAEVQYPEINQVVEKLLEMGFTNEGFLTQLAIAKRGNIDEILKIITLS</sequence>
<evidence type="ECO:0000256" key="1">
    <source>
        <dbReference type="ARBA" id="ARBA00022723"/>
    </source>
</evidence>
<feature type="compositionally biased region" description="Basic and acidic residues" evidence="4">
    <location>
        <begin position="313"/>
        <end position="329"/>
    </location>
</feature>
<dbReference type="CDD" id="cd02340">
    <property type="entry name" value="ZZ_NBR1_like"/>
    <property type="match status" value="1"/>
</dbReference>
<dbReference type="InterPro" id="IPR000270">
    <property type="entry name" value="PB1_dom"/>
</dbReference>
<dbReference type="PROSITE" id="PS51745">
    <property type="entry name" value="PB1"/>
    <property type="match status" value="1"/>
</dbReference>
<evidence type="ECO:0000256" key="4">
    <source>
        <dbReference type="SAM" id="MobiDB-lite"/>
    </source>
</evidence>
<dbReference type="SMART" id="SM00666">
    <property type="entry name" value="PB1"/>
    <property type="match status" value="1"/>
</dbReference>
<reference evidence="6 7" key="1">
    <citation type="submission" date="2023-09" db="EMBL/GenBank/DDBJ databases">
        <title>Genomes of two closely related lineages of the louse Polyplax serrata with different host specificities.</title>
        <authorList>
            <person name="Martinu J."/>
            <person name="Tarabai H."/>
            <person name="Stefka J."/>
            <person name="Hypsa V."/>
        </authorList>
    </citation>
    <scope>NUCLEOTIDE SEQUENCE [LARGE SCALE GENOMIC DNA]</scope>
    <source>
        <strain evidence="6">98ZLc_SE</strain>
    </source>
</reference>
<dbReference type="Gene3D" id="3.10.20.90">
    <property type="entry name" value="Phosphatidylinositol 3-kinase Catalytic Subunit, Chain A, domain 1"/>
    <property type="match status" value="1"/>
</dbReference>
<evidence type="ECO:0000256" key="2">
    <source>
        <dbReference type="ARBA" id="ARBA00022771"/>
    </source>
</evidence>
<dbReference type="InterPro" id="IPR009060">
    <property type="entry name" value="UBA-like_sf"/>
</dbReference>
<evidence type="ECO:0000313" key="7">
    <source>
        <dbReference type="Proteomes" id="UP001359485"/>
    </source>
</evidence>
<evidence type="ECO:0000256" key="3">
    <source>
        <dbReference type="ARBA" id="ARBA00022833"/>
    </source>
</evidence>
<organism evidence="6 7">
    <name type="scientific">Polyplax serrata</name>
    <name type="common">Common mouse louse</name>
    <dbReference type="NCBI Taxonomy" id="468196"/>
    <lineage>
        <taxon>Eukaryota</taxon>
        <taxon>Metazoa</taxon>
        <taxon>Ecdysozoa</taxon>
        <taxon>Arthropoda</taxon>
        <taxon>Hexapoda</taxon>
        <taxon>Insecta</taxon>
        <taxon>Pterygota</taxon>
        <taxon>Neoptera</taxon>
        <taxon>Paraneoptera</taxon>
        <taxon>Psocodea</taxon>
        <taxon>Troctomorpha</taxon>
        <taxon>Phthiraptera</taxon>
        <taxon>Anoplura</taxon>
        <taxon>Polyplacidae</taxon>
        <taxon>Polyplax</taxon>
    </lineage>
</organism>
<evidence type="ECO:0000259" key="5">
    <source>
        <dbReference type="PROSITE" id="PS51745"/>
    </source>
</evidence>
<dbReference type="InterPro" id="IPR052260">
    <property type="entry name" value="Autophagy_Rcpt_SigReg"/>
</dbReference>
<keyword evidence="7" id="KW-1185">Reference proteome</keyword>
<comment type="caution">
    <text evidence="6">The sequence shown here is derived from an EMBL/GenBank/DDBJ whole genome shotgun (WGS) entry which is preliminary data.</text>
</comment>
<dbReference type="Proteomes" id="UP001359485">
    <property type="component" value="Unassembled WGS sequence"/>
</dbReference>
<gene>
    <name evidence="6" type="ORF">RUM44_005673</name>
</gene>
<protein>
    <recommendedName>
        <fullName evidence="5">PB1 domain-containing protein</fullName>
    </recommendedName>
</protein>
<feature type="region of interest" description="Disordered" evidence="4">
    <location>
        <begin position="313"/>
        <end position="357"/>
    </location>
</feature>
<dbReference type="InterPro" id="IPR043145">
    <property type="entry name" value="Znf_ZZ_sf"/>
</dbReference>
<dbReference type="Gene3D" id="1.10.8.10">
    <property type="entry name" value="DNA helicase RuvA subunit, C-terminal domain"/>
    <property type="match status" value="1"/>
</dbReference>
<dbReference type="SMART" id="SM00291">
    <property type="entry name" value="ZnF_ZZ"/>
    <property type="match status" value="1"/>
</dbReference>
<dbReference type="InterPro" id="IPR000433">
    <property type="entry name" value="Znf_ZZ"/>
</dbReference>
<dbReference type="PANTHER" id="PTHR15090:SF0">
    <property type="entry name" value="SEQUESTOSOME-1"/>
    <property type="match status" value="1"/>
</dbReference>
<feature type="compositionally biased region" description="Basic and acidic residues" evidence="4">
    <location>
        <begin position="338"/>
        <end position="347"/>
    </location>
</feature>
<evidence type="ECO:0000313" key="6">
    <source>
        <dbReference type="EMBL" id="KAK6630122.1"/>
    </source>
</evidence>
<dbReference type="InterPro" id="IPR053793">
    <property type="entry name" value="PB1-like"/>
</dbReference>
<feature type="compositionally biased region" description="Basic residues" evidence="4">
    <location>
        <begin position="235"/>
        <end position="254"/>
    </location>
</feature>
<dbReference type="Pfam" id="PF00564">
    <property type="entry name" value="PB1"/>
    <property type="match status" value="1"/>
</dbReference>
<feature type="domain" description="PB1" evidence="5">
    <location>
        <begin position="8"/>
        <end position="92"/>
    </location>
</feature>
<dbReference type="EMBL" id="JAWJWF010000009">
    <property type="protein sequence ID" value="KAK6630122.1"/>
    <property type="molecule type" value="Genomic_DNA"/>
</dbReference>
<dbReference type="SUPFAM" id="SSF54277">
    <property type="entry name" value="CAD &amp; PB1 domains"/>
    <property type="match status" value="1"/>
</dbReference>
<keyword evidence="2" id="KW-0863">Zinc-finger</keyword>